<evidence type="ECO:0000313" key="3">
    <source>
        <dbReference type="EMBL" id="KAE8681331.1"/>
    </source>
</evidence>
<reference evidence="3" key="1">
    <citation type="submission" date="2019-09" db="EMBL/GenBank/DDBJ databases">
        <title>Draft genome information of white flower Hibiscus syriacus.</title>
        <authorList>
            <person name="Kim Y.-M."/>
        </authorList>
    </citation>
    <scope>NUCLEOTIDE SEQUENCE [LARGE SCALE GENOMIC DNA]</scope>
    <source>
        <strain evidence="3">YM2019G1</strain>
    </source>
</reference>
<dbReference type="InterPro" id="IPR001810">
    <property type="entry name" value="F-box_dom"/>
</dbReference>
<feature type="transmembrane region" description="Helical" evidence="1">
    <location>
        <begin position="342"/>
        <end position="365"/>
    </location>
</feature>
<organism evidence="3 4">
    <name type="scientific">Hibiscus syriacus</name>
    <name type="common">Rose of Sharon</name>
    <dbReference type="NCBI Taxonomy" id="106335"/>
    <lineage>
        <taxon>Eukaryota</taxon>
        <taxon>Viridiplantae</taxon>
        <taxon>Streptophyta</taxon>
        <taxon>Embryophyta</taxon>
        <taxon>Tracheophyta</taxon>
        <taxon>Spermatophyta</taxon>
        <taxon>Magnoliopsida</taxon>
        <taxon>eudicotyledons</taxon>
        <taxon>Gunneridae</taxon>
        <taxon>Pentapetalae</taxon>
        <taxon>rosids</taxon>
        <taxon>malvids</taxon>
        <taxon>Malvales</taxon>
        <taxon>Malvaceae</taxon>
        <taxon>Malvoideae</taxon>
        <taxon>Hibiscus</taxon>
    </lineage>
</organism>
<evidence type="ECO:0000256" key="1">
    <source>
        <dbReference type="SAM" id="Phobius"/>
    </source>
</evidence>
<dbReference type="PANTHER" id="PTHR33736">
    <property type="entry name" value="F-BOX PROTEIN-RELATED"/>
    <property type="match status" value="1"/>
</dbReference>
<dbReference type="PANTHER" id="PTHR33736:SF15">
    <property type="entry name" value="F-BOX DOMAIN-CONTAINING PROTEIN"/>
    <property type="match status" value="1"/>
</dbReference>
<keyword evidence="1" id="KW-0812">Transmembrane</keyword>
<dbReference type="Pfam" id="PF12937">
    <property type="entry name" value="F-box-like"/>
    <property type="match status" value="1"/>
</dbReference>
<evidence type="ECO:0000259" key="2">
    <source>
        <dbReference type="Pfam" id="PF12937"/>
    </source>
</evidence>
<dbReference type="InterPro" id="IPR045283">
    <property type="entry name" value="AT3G44326-like"/>
</dbReference>
<dbReference type="SUPFAM" id="SSF81383">
    <property type="entry name" value="F-box domain"/>
    <property type="match status" value="1"/>
</dbReference>
<keyword evidence="1" id="KW-0472">Membrane</keyword>
<dbReference type="Gene3D" id="1.20.1280.50">
    <property type="match status" value="1"/>
</dbReference>
<dbReference type="EMBL" id="VEPZ02001308">
    <property type="protein sequence ID" value="KAE8681331.1"/>
    <property type="molecule type" value="Genomic_DNA"/>
</dbReference>
<sequence length="442" mass="49779">MESLQCDLNYLSRDILADIMARLDGSTLASAACTCSDLHGIARDQRLWKLLCHSTWPSTALKGAQHLISSPPMDCFSRFYADSYPLIFHGDHKDADYFPTQHPHISPSDFASFIDVYYREKCVVSSVLDGIPRTVDSDHVDNETEIGLMSCLLNRPFKMVLSDVSHDEDIENGDLLLSANGKYGFLSLEKTGEPEDHCEELKEGIRLSWVLLDKKKGKAANLSSWKPLLVKKIWATDGEYILHFGCIIPVHENVLPDNVAKCLIVATCYIEETQGYLRWKEISMRIEDTNGTYINGGKNLIILNQALYCSRTNNLHAVEKGYQQFEGLKQEMTRKKKLQKSIADWVCISIEVAILITLGCLRGNFSGLECLVLVLFCHHTLIFFCFLFGMSLSTLCCTRASVTERKDEELVIPAETVVGDEFWVRGVHFEVNLVFVEAAPGF</sequence>
<proteinExistence type="predicted"/>
<dbReference type="AlphaFoldDB" id="A0A6A2YPM1"/>
<protein>
    <recommendedName>
        <fullName evidence="2">F-box domain-containing protein</fullName>
    </recommendedName>
</protein>
<dbReference type="InterPro" id="IPR036047">
    <property type="entry name" value="F-box-like_dom_sf"/>
</dbReference>
<name>A0A6A2YPM1_HIBSY</name>
<accession>A0A6A2YPM1</accession>
<evidence type="ECO:0000313" key="4">
    <source>
        <dbReference type="Proteomes" id="UP000436088"/>
    </source>
</evidence>
<feature type="transmembrane region" description="Helical" evidence="1">
    <location>
        <begin position="371"/>
        <end position="396"/>
    </location>
</feature>
<dbReference type="Proteomes" id="UP000436088">
    <property type="component" value="Unassembled WGS sequence"/>
</dbReference>
<comment type="caution">
    <text evidence="3">The sequence shown here is derived from an EMBL/GenBank/DDBJ whole genome shotgun (WGS) entry which is preliminary data.</text>
</comment>
<keyword evidence="4" id="KW-1185">Reference proteome</keyword>
<gene>
    <name evidence="3" type="ORF">F3Y22_tig00111330pilonHSYRG00174</name>
</gene>
<keyword evidence="1" id="KW-1133">Transmembrane helix</keyword>
<feature type="domain" description="F-box" evidence="2">
    <location>
        <begin position="14"/>
        <end position="53"/>
    </location>
</feature>